<evidence type="ECO:0000313" key="3">
    <source>
        <dbReference type="Proteomes" id="UP001152749"/>
    </source>
</evidence>
<dbReference type="EMBL" id="OX336425">
    <property type="protein sequence ID" value="CAI2767480.1"/>
    <property type="molecule type" value="Genomic_DNA"/>
</dbReference>
<proteinExistence type="predicted"/>
<evidence type="ECO:0000256" key="1">
    <source>
        <dbReference type="SAM" id="Phobius"/>
    </source>
</evidence>
<dbReference type="RefSeq" id="WP_263360389.1">
    <property type="nucleotide sequence ID" value="NZ_OX336425.1"/>
</dbReference>
<evidence type="ECO:0000313" key="2">
    <source>
        <dbReference type="EMBL" id="CAI2767480.1"/>
    </source>
</evidence>
<dbReference type="Pfam" id="PF09586">
    <property type="entry name" value="YfhO"/>
    <property type="match status" value="1"/>
</dbReference>
<reference evidence="2" key="1">
    <citation type="submission" date="2022-09" db="EMBL/GenBank/DDBJ databases">
        <authorList>
            <person name="Duchaud E."/>
        </authorList>
    </citation>
    <scope>NUCLEOTIDE SEQUENCE</scope>
    <source>
        <strain evidence="2">TRV642</strain>
    </source>
</reference>
<keyword evidence="1" id="KW-1133">Transmembrane helix</keyword>
<evidence type="ECO:0008006" key="4">
    <source>
        <dbReference type="Google" id="ProtNLM"/>
    </source>
</evidence>
<feature type="transmembrane region" description="Helical" evidence="1">
    <location>
        <begin position="168"/>
        <end position="185"/>
    </location>
</feature>
<feature type="transmembrane region" description="Helical" evidence="1">
    <location>
        <begin position="441"/>
        <end position="463"/>
    </location>
</feature>
<feature type="transmembrane region" description="Helical" evidence="1">
    <location>
        <begin position="7"/>
        <end position="26"/>
    </location>
</feature>
<protein>
    <recommendedName>
        <fullName evidence="4">Membrane protein YfhO</fullName>
    </recommendedName>
</protein>
<feature type="transmembrane region" description="Helical" evidence="1">
    <location>
        <begin position="409"/>
        <end position="429"/>
    </location>
</feature>
<feature type="transmembrane region" description="Helical" evidence="1">
    <location>
        <begin position="522"/>
        <end position="539"/>
    </location>
</feature>
<feature type="transmembrane region" description="Helical" evidence="1">
    <location>
        <begin position="191"/>
        <end position="210"/>
    </location>
</feature>
<feature type="transmembrane region" description="Helical" evidence="1">
    <location>
        <begin position="217"/>
        <end position="237"/>
    </location>
</feature>
<accession>A0A9W4X3M1</accession>
<feature type="transmembrane region" description="Helical" evidence="1">
    <location>
        <begin position="147"/>
        <end position="163"/>
    </location>
</feature>
<feature type="transmembrane region" description="Helical" evidence="1">
    <location>
        <begin position="783"/>
        <end position="802"/>
    </location>
</feature>
<dbReference type="KEGG" id="fcs:TRV642_2621"/>
<keyword evidence="1" id="KW-0472">Membrane</keyword>
<feature type="transmembrane region" description="Helical" evidence="1">
    <location>
        <begin position="368"/>
        <end position="389"/>
    </location>
</feature>
<gene>
    <name evidence="2" type="ORF">TRV642_2621</name>
</gene>
<organism evidence="2 3">
    <name type="scientific">Flavobacterium collinsii</name>
    <dbReference type="NCBI Taxonomy" id="1114861"/>
    <lineage>
        <taxon>Bacteria</taxon>
        <taxon>Pseudomonadati</taxon>
        <taxon>Bacteroidota</taxon>
        <taxon>Flavobacteriia</taxon>
        <taxon>Flavobacteriales</taxon>
        <taxon>Flavobacteriaceae</taxon>
        <taxon>Flavobacterium</taxon>
    </lineage>
</organism>
<name>A0A9W4X3M1_9FLAO</name>
<sequence length="819" mass="92398">MKIVNKFYPHALVILGFILVSLIYFYPVLQGKQIFQSDIAQYTGMAKEQNDFRAAEHAEPYWTNSAFGGMPTYQLGANYPNDFVGKLDDVLRFLPRPADYLFLYFLGFYGLLLVLKTDPLKAFIGALAFGFSTYLIIILGVGHNAKAHAIAYMPLVIAGFILVFQKKYIWGGLLTMFAVALEVNANHFQMTYYLLIFLLILSAYFAFNFIKEKEFKPLLTAIGVLAVAGIFAIGANATNLLATSEYAKFSTRSNSELTFNPDGSKKTNENALSREYITEYSYGIAESFNLIAPRLFGGSNHENVGTDSRMYSFMIEQGVPSEQAQDFVSGMPTYWGDQPIVAAPAYIGVVVFFLAVLALFIDDRKIKYVFLTGALFSLVLSWGKNFALLTDFFIDYVPMYDKFRAVSSIQVILELCFPVLAVMGLQSFFKAKEDPKLQQKALVQTGVFGLGVILILVFAKSMFHFTGSSDNYFLESYGPAFVDALKEDRKSLYSADLLRSGFFIVVTFAILWLFIKNKLAQNTTLIIVGILMIFDLFFVDKKYVSAKDFVSPVQIAAPFQETPSDVQILKDTTHYRVFEVNGNMSSARASYFHHSLGGYHAAKPRRMQQLFDYQIAKNNVEVLDMLNVKYIIQTDKEGKEFPTINPNANGNAWFVSAVKLVNKPDDVMKALDHIDTKTVAVFNVHEHESKFKNARMKKQWDTTGTIQVVQYKPNYIKYKSNNGKDGLAVFSEIYYKDGWNAYIDGQLTDHFPVDYVLRAMEIPGGEHTIEFKFEPQVVKTGSLITLASSIGMFLLLIGGVYFEKFFRKNSQRNHGDTLK</sequence>
<dbReference type="AlphaFoldDB" id="A0A9W4X3M1"/>
<keyword evidence="1" id="KW-0812">Transmembrane</keyword>
<dbReference type="PANTHER" id="PTHR38454:SF1">
    <property type="entry name" value="INTEGRAL MEMBRANE PROTEIN"/>
    <property type="match status" value="1"/>
</dbReference>
<feature type="transmembrane region" description="Helical" evidence="1">
    <location>
        <begin position="340"/>
        <end position="361"/>
    </location>
</feature>
<feature type="transmembrane region" description="Helical" evidence="1">
    <location>
        <begin position="497"/>
        <end position="515"/>
    </location>
</feature>
<dbReference type="PANTHER" id="PTHR38454">
    <property type="entry name" value="INTEGRAL MEMBRANE PROTEIN-RELATED"/>
    <property type="match status" value="1"/>
</dbReference>
<feature type="transmembrane region" description="Helical" evidence="1">
    <location>
        <begin position="122"/>
        <end position="141"/>
    </location>
</feature>
<feature type="transmembrane region" description="Helical" evidence="1">
    <location>
        <begin position="98"/>
        <end position="115"/>
    </location>
</feature>
<dbReference type="Proteomes" id="UP001152749">
    <property type="component" value="Chromosome"/>
</dbReference>
<dbReference type="InterPro" id="IPR018580">
    <property type="entry name" value="Uncharacterised_YfhO"/>
</dbReference>